<evidence type="ECO:0000256" key="1">
    <source>
        <dbReference type="ARBA" id="ARBA00022801"/>
    </source>
</evidence>
<dbReference type="InterPro" id="IPR050287">
    <property type="entry name" value="MTA/SAH_deaminase"/>
</dbReference>
<dbReference type="InterPro" id="IPR006680">
    <property type="entry name" value="Amidohydro-rel"/>
</dbReference>
<organism evidence="3 4">
    <name type="scientific">Pedobacter frigoris</name>
    <dbReference type="NCBI Taxonomy" id="2571272"/>
    <lineage>
        <taxon>Bacteria</taxon>
        <taxon>Pseudomonadati</taxon>
        <taxon>Bacteroidota</taxon>
        <taxon>Sphingobacteriia</taxon>
        <taxon>Sphingobacteriales</taxon>
        <taxon>Sphingobacteriaceae</taxon>
        <taxon>Pedobacter</taxon>
    </lineage>
</organism>
<dbReference type="GO" id="GO:0016810">
    <property type="term" value="F:hydrolase activity, acting on carbon-nitrogen (but not peptide) bonds"/>
    <property type="evidence" value="ECO:0007669"/>
    <property type="project" value="InterPro"/>
</dbReference>
<evidence type="ECO:0000313" key="3">
    <source>
        <dbReference type="EMBL" id="TKC04149.1"/>
    </source>
</evidence>
<keyword evidence="4" id="KW-1185">Reference proteome</keyword>
<dbReference type="Pfam" id="PF01979">
    <property type="entry name" value="Amidohydro_1"/>
    <property type="match status" value="1"/>
</dbReference>
<evidence type="ECO:0000313" key="4">
    <source>
        <dbReference type="Proteomes" id="UP000307244"/>
    </source>
</evidence>
<dbReference type="RefSeq" id="WP_136837141.1">
    <property type="nucleotide sequence ID" value="NZ_SWBQ01000005.1"/>
</dbReference>
<proteinExistence type="predicted"/>
<dbReference type="SUPFAM" id="SSF51556">
    <property type="entry name" value="Metallo-dependent hydrolases"/>
    <property type="match status" value="1"/>
</dbReference>
<dbReference type="PANTHER" id="PTHR43794">
    <property type="entry name" value="AMINOHYDROLASE SSNA-RELATED"/>
    <property type="match status" value="1"/>
</dbReference>
<reference evidence="3 4" key="1">
    <citation type="submission" date="2019-04" db="EMBL/GenBank/DDBJ databases">
        <title>Pedobacter sp. RP-3-15 sp. nov., isolated from Arctic soil.</title>
        <authorList>
            <person name="Dahal R.H."/>
            <person name="Kim D.-U."/>
        </authorList>
    </citation>
    <scope>NUCLEOTIDE SEQUENCE [LARGE SCALE GENOMIC DNA]</scope>
    <source>
        <strain evidence="3 4">RP-3-15</strain>
    </source>
</reference>
<dbReference type="Gene3D" id="2.30.40.10">
    <property type="entry name" value="Urease, subunit C, domain 1"/>
    <property type="match status" value="1"/>
</dbReference>
<dbReference type="InterPro" id="IPR032466">
    <property type="entry name" value="Metal_Hydrolase"/>
</dbReference>
<gene>
    <name evidence="3" type="ORF">FA047_16220</name>
</gene>
<sequence>MISYLSASYVYPVTSGPIKNGVVGVEEDGKITAVFTAEDAAERQIQDVVTYDGILVPGFVNTHCHLELSHMKAKIAGKKGLVDFVKNVMKTRSADDYSIEVDMLKADVEMFEGGIVAVGDISNQAISASIKKGSPIYYHTFLEVMGFNPATAKLSMDRALEFEEKFEDLSLSIVPHAPYSVSSALFDALKANSVDKASLVSIHNQETADENAFFEDKTGSFLDLYEFLGLNIDFYKPSGKTSLQTYLPLLSPDNKTLLVHNTFTSMEDVKFAEAVHPNLYWCLCPRANMYIEDRLPDVNMLKDAGVRITLGTDSLASNRKLSILAEMEVLANNFDIPMWDLIKWATWNGADFLGVTERYGSLEPGKRPGINLLGYKEKNEEAVLNFKMKRLF</sequence>
<dbReference type="EMBL" id="SWBQ01000005">
    <property type="protein sequence ID" value="TKC04149.1"/>
    <property type="molecule type" value="Genomic_DNA"/>
</dbReference>
<dbReference type="Proteomes" id="UP000307244">
    <property type="component" value="Unassembled WGS sequence"/>
</dbReference>
<protein>
    <submittedName>
        <fullName evidence="3">Amidohydrolase</fullName>
    </submittedName>
</protein>
<comment type="caution">
    <text evidence="3">The sequence shown here is derived from an EMBL/GenBank/DDBJ whole genome shotgun (WGS) entry which is preliminary data.</text>
</comment>
<dbReference type="SUPFAM" id="SSF51338">
    <property type="entry name" value="Composite domain of metallo-dependent hydrolases"/>
    <property type="match status" value="1"/>
</dbReference>
<dbReference type="OrthoDB" id="9807210at2"/>
<dbReference type="PANTHER" id="PTHR43794:SF11">
    <property type="entry name" value="AMIDOHYDROLASE-RELATED DOMAIN-CONTAINING PROTEIN"/>
    <property type="match status" value="1"/>
</dbReference>
<accession>A0A4U1CBP8</accession>
<dbReference type="InterPro" id="IPR011059">
    <property type="entry name" value="Metal-dep_hydrolase_composite"/>
</dbReference>
<evidence type="ECO:0000259" key="2">
    <source>
        <dbReference type="Pfam" id="PF01979"/>
    </source>
</evidence>
<feature type="domain" description="Amidohydrolase-related" evidence="2">
    <location>
        <begin position="54"/>
        <end position="375"/>
    </location>
</feature>
<name>A0A4U1CBP8_9SPHI</name>
<dbReference type="Gene3D" id="3.20.20.140">
    <property type="entry name" value="Metal-dependent hydrolases"/>
    <property type="match status" value="1"/>
</dbReference>
<dbReference type="AlphaFoldDB" id="A0A4U1CBP8"/>
<keyword evidence="1 3" id="KW-0378">Hydrolase</keyword>